<dbReference type="Pfam" id="PF20258">
    <property type="entry name" value="tRNA_Me_trans_C"/>
    <property type="match status" value="1"/>
</dbReference>
<dbReference type="PANTHER" id="PTHR11933">
    <property type="entry name" value="TRNA 5-METHYLAMINOMETHYL-2-THIOURIDYLATE -METHYLTRANSFERASE"/>
    <property type="match status" value="1"/>
</dbReference>
<dbReference type="InterPro" id="IPR004506">
    <property type="entry name" value="MnmA-like"/>
</dbReference>
<dbReference type="InterPro" id="IPR014729">
    <property type="entry name" value="Rossmann-like_a/b/a_fold"/>
</dbReference>
<dbReference type="InterPro" id="IPR001763">
    <property type="entry name" value="Rhodanese-like_dom"/>
</dbReference>
<keyword evidence="6 11" id="KW-0067">ATP-binding</keyword>
<keyword evidence="4 11" id="KW-0819">tRNA processing</keyword>
<dbReference type="Gene3D" id="2.40.30.10">
    <property type="entry name" value="Translation factors"/>
    <property type="match status" value="1"/>
</dbReference>
<evidence type="ECO:0000256" key="8">
    <source>
        <dbReference type="ARBA" id="ARBA00023157"/>
    </source>
</evidence>
<dbReference type="GO" id="GO:0005737">
    <property type="term" value="C:cytoplasm"/>
    <property type="evidence" value="ECO:0007669"/>
    <property type="project" value="UniProtKB-SubCell"/>
</dbReference>
<feature type="binding site" evidence="11">
    <location>
        <begin position="9"/>
        <end position="16"/>
    </location>
    <ligand>
        <name>ATP</name>
        <dbReference type="ChEBI" id="CHEBI:30616"/>
    </ligand>
</feature>
<dbReference type="CDD" id="cd01998">
    <property type="entry name" value="MnmA_TRMU-like"/>
    <property type="match status" value="1"/>
</dbReference>
<dbReference type="GO" id="GO:0000049">
    <property type="term" value="F:tRNA binding"/>
    <property type="evidence" value="ECO:0007669"/>
    <property type="project" value="UniProtKB-KW"/>
</dbReference>
<keyword evidence="3 11" id="KW-0808">Transferase</keyword>
<sequence>MDRPLVVVAMSGGVDSSVAAALLVEQGYRVIGMMLRLWSEAGTEENNRCCTPDSMAQARKVAQTLGIPFYTIDVRQRFFDTVVHYFLEGYRQGVTPNPCIVCNRVIRWGALFNQARALGAEFMATGHYARVTAEPGGEFSLLKGLDAEKDQSYVLSVLNQNHLAHSLFPIGNFLKSQVRDLARKYNLPTASRADSQDLCFLAGGDYRSFLERHIPDSLRPGNIVTREGEILGQHLGLANYTIGQRKGLGVPSTHPMYVLDKDVPNNQLIVGPKEELGSDEMWVNELNWVGKSEPAKSFQAEVKIRYKAPEIPALITLVEDDLAHVKFERPLRDITPGQRAVFYQGDVCLGGGTIVKKGAKP</sequence>
<comment type="function">
    <text evidence="10 11">Catalyzes the 2-thiolation of uridine at the wobble position (U34) of tRNA, leading to the formation of s(2)U34.</text>
</comment>
<dbReference type="EMBL" id="DSYK01000536">
    <property type="protein sequence ID" value="HGS22360.1"/>
    <property type="molecule type" value="Genomic_DNA"/>
</dbReference>
<dbReference type="HAMAP" id="MF_00144">
    <property type="entry name" value="tRNA_thiouridyl_MnmA"/>
    <property type="match status" value="1"/>
</dbReference>
<feature type="region of interest" description="Interaction with tRNA" evidence="11">
    <location>
        <begin position="305"/>
        <end position="306"/>
    </location>
</feature>
<dbReference type="InterPro" id="IPR023382">
    <property type="entry name" value="MnmA-like_central_sf"/>
</dbReference>
<evidence type="ECO:0000256" key="11">
    <source>
        <dbReference type="HAMAP-Rule" id="MF_00144"/>
    </source>
</evidence>
<evidence type="ECO:0000256" key="4">
    <source>
        <dbReference type="ARBA" id="ARBA00022694"/>
    </source>
</evidence>
<evidence type="ECO:0000256" key="6">
    <source>
        <dbReference type="ARBA" id="ARBA00022840"/>
    </source>
</evidence>
<feature type="active site" description="Nucleophile" evidence="11">
    <location>
        <position position="102"/>
    </location>
</feature>
<feature type="binding site" evidence="11">
    <location>
        <position position="126"/>
    </location>
    <ligand>
        <name>ATP</name>
        <dbReference type="ChEBI" id="CHEBI:30616"/>
    </ligand>
</feature>
<comment type="similarity">
    <text evidence="11">Belongs to the MnmA/TRMU family.</text>
</comment>
<dbReference type="PANTHER" id="PTHR11933:SF5">
    <property type="entry name" value="MITOCHONDRIAL TRNA-SPECIFIC 2-THIOURIDYLASE 1"/>
    <property type="match status" value="1"/>
</dbReference>
<dbReference type="GO" id="GO:0103016">
    <property type="term" value="F:tRNA-uridine 2-sulfurtransferase activity"/>
    <property type="evidence" value="ECO:0007669"/>
    <property type="project" value="UniProtKB-EC"/>
</dbReference>
<dbReference type="EC" id="2.8.1.13" evidence="11"/>
<dbReference type="FunFam" id="3.40.50.620:FF:000115">
    <property type="entry name" value="tRNA-specific 2-thiouridylase MnmA"/>
    <property type="match status" value="1"/>
</dbReference>
<evidence type="ECO:0000256" key="5">
    <source>
        <dbReference type="ARBA" id="ARBA00022741"/>
    </source>
</evidence>
<feature type="region of interest" description="Interaction with tRNA" evidence="11">
    <location>
        <begin position="149"/>
        <end position="151"/>
    </location>
</feature>
<keyword evidence="2 11" id="KW-0820">tRNA-binding</keyword>
<gene>
    <name evidence="11 13" type="primary">mnmA</name>
    <name evidence="13" type="ORF">ENT37_10875</name>
</gene>
<evidence type="ECO:0000256" key="1">
    <source>
        <dbReference type="ARBA" id="ARBA00022490"/>
    </source>
</evidence>
<evidence type="ECO:0000313" key="13">
    <source>
        <dbReference type="EMBL" id="HGS22360.1"/>
    </source>
</evidence>
<evidence type="ECO:0000256" key="2">
    <source>
        <dbReference type="ARBA" id="ARBA00022555"/>
    </source>
</evidence>
<comment type="caution">
    <text evidence="11">Lacks conserved residue(s) required for the propagation of feature annotation.</text>
</comment>
<protein>
    <recommendedName>
        <fullName evidence="11">tRNA-specific 2-thiouridylase MnmA</fullName>
        <ecNumber evidence="11">2.8.1.13</ecNumber>
    </recommendedName>
</protein>
<keyword evidence="1 11" id="KW-0963">Cytoplasm</keyword>
<evidence type="ECO:0000256" key="10">
    <source>
        <dbReference type="ARBA" id="ARBA00056575"/>
    </source>
</evidence>
<dbReference type="FunFam" id="2.40.30.10:FF:000023">
    <property type="entry name" value="tRNA-specific 2-thiouridylase MnmA"/>
    <property type="match status" value="1"/>
</dbReference>
<feature type="active site" description="Cysteine persulfide intermediate" evidence="11">
    <location>
        <position position="199"/>
    </location>
</feature>
<feature type="disulfide bond" description="Alternate" evidence="11">
    <location>
        <begin position="102"/>
        <end position="199"/>
    </location>
</feature>
<organism evidence="13">
    <name type="scientific">Anaerolinea thermolimosa</name>
    <dbReference type="NCBI Taxonomy" id="229919"/>
    <lineage>
        <taxon>Bacteria</taxon>
        <taxon>Bacillati</taxon>
        <taxon>Chloroflexota</taxon>
        <taxon>Anaerolineae</taxon>
        <taxon>Anaerolineales</taxon>
        <taxon>Anaerolineaceae</taxon>
        <taxon>Anaerolinea</taxon>
    </lineage>
</organism>
<proteinExistence type="inferred from homology"/>
<keyword evidence="7 11" id="KW-0694">RNA-binding</keyword>
<dbReference type="NCBIfam" id="TIGR00420">
    <property type="entry name" value="trmU"/>
    <property type="match status" value="1"/>
</dbReference>
<dbReference type="Gene3D" id="2.30.30.280">
    <property type="entry name" value="Adenine nucleotide alpha hydrolases-like domains"/>
    <property type="match status" value="1"/>
</dbReference>
<reference evidence="13" key="1">
    <citation type="journal article" date="2020" name="mSystems">
        <title>Genome- and Community-Level Interaction Insights into Carbon Utilization and Element Cycling Functions of Hydrothermarchaeota in Hydrothermal Sediment.</title>
        <authorList>
            <person name="Zhou Z."/>
            <person name="Liu Y."/>
            <person name="Xu W."/>
            <person name="Pan J."/>
            <person name="Luo Z.H."/>
            <person name="Li M."/>
        </authorList>
    </citation>
    <scope>NUCLEOTIDE SEQUENCE [LARGE SCALE GENOMIC DNA]</scope>
    <source>
        <strain evidence="13">SpSt-573</strain>
    </source>
</reference>
<dbReference type="Pfam" id="PF20259">
    <property type="entry name" value="tRNA_Me_trans_M"/>
    <property type="match status" value="1"/>
</dbReference>
<dbReference type="Pfam" id="PF03054">
    <property type="entry name" value="tRNA_Me_trans"/>
    <property type="match status" value="1"/>
</dbReference>
<feature type="domain" description="Rhodanese" evidence="12">
    <location>
        <begin position="2"/>
        <end position="47"/>
    </location>
</feature>
<keyword evidence="8 11" id="KW-1015">Disulfide bond</keyword>
<comment type="catalytic activity">
    <reaction evidence="9 11">
        <text>S-sulfanyl-L-cysteinyl-[protein] + uridine(34) in tRNA + AH2 + ATP = 2-thiouridine(34) in tRNA + L-cysteinyl-[protein] + A + AMP + diphosphate + H(+)</text>
        <dbReference type="Rhea" id="RHEA:47032"/>
        <dbReference type="Rhea" id="RHEA-COMP:10131"/>
        <dbReference type="Rhea" id="RHEA-COMP:11726"/>
        <dbReference type="Rhea" id="RHEA-COMP:11727"/>
        <dbReference type="Rhea" id="RHEA-COMP:11728"/>
        <dbReference type="ChEBI" id="CHEBI:13193"/>
        <dbReference type="ChEBI" id="CHEBI:15378"/>
        <dbReference type="ChEBI" id="CHEBI:17499"/>
        <dbReference type="ChEBI" id="CHEBI:29950"/>
        <dbReference type="ChEBI" id="CHEBI:30616"/>
        <dbReference type="ChEBI" id="CHEBI:33019"/>
        <dbReference type="ChEBI" id="CHEBI:61963"/>
        <dbReference type="ChEBI" id="CHEBI:65315"/>
        <dbReference type="ChEBI" id="CHEBI:87170"/>
        <dbReference type="ChEBI" id="CHEBI:456215"/>
        <dbReference type="EC" id="2.8.1.13"/>
    </reaction>
</comment>
<comment type="subcellular location">
    <subcellularLocation>
        <location evidence="11">Cytoplasm</location>
    </subcellularLocation>
</comment>
<evidence type="ECO:0000256" key="7">
    <source>
        <dbReference type="ARBA" id="ARBA00022884"/>
    </source>
</evidence>
<dbReference type="AlphaFoldDB" id="A0A7C4PKN1"/>
<accession>A0A7C4PKN1</accession>
<keyword evidence="5 11" id="KW-0547">Nucleotide-binding</keyword>
<dbReference type="Gene3D" id="3.40.50.620">
    <property type="entry name" value="HUPs"/>
    <property type="match status" value="1"/>
</dbReference>
<evidence type="ECO:0000256" key="3">
    <source>
        <dbReference type="ARBA" id="ARBA00022679"/>
    </source>
</evidence>
<dbReference type="PROSITE" id="PS50206">
    <property type="entry name" value="RHODANESE_3"/>
    <property type="match status" value="1"/>
</dbReference>
<dbReference type="InterPro" id="IPR046884">
    <property type="entry name" value="MnmA-like_central"/>
</dbReference>
<dbReference type="FunFam" id="2.30.30.280:FF:000001">
    <property type="entry name" value="tRNA-specific 2-thiouridylase MnmA"/>
    <property type="match status" value="1"/>
</dbReference>
<dbReference type="InterPro" id="IPR046885">
    <property type="entry name" value="MnmA-like_C"/>
</dbReference>
<dbReference type="GO" id="GO:0002143">
    <property type="term" value="P:tRNA wobble position uridine thiolation"/>
    <property type="evidence" value="ECO:0007669"/>
    <property type="project" value="TreeGrafter"/>
</dbReference>
<feature type="site" description="Interaction with tRNA" evidence="11">
    <location>
        <position position="338"/>
    </location>
</feature>
<evidence type="ECO:0000256" key="9">
    <source>
        <dbReference type="ARBA" id="ARBA00051542"/>
    </source>
</evidence>
<feature type="site" description="Interaction with tRNA" evidence="11">
    <location>
        <position position="127"/>
    </location>
</feature>
<comment type="caution">
    <text evidence="13">The sequence shown here is derived from an EMBL/GenBank/DDBJ whole genome shotgun (WGS) entry which is preliminary data.</text>
</comment>
<evidence type="ECO:0000259" key="12">
    <source>
        <dbReference type="PROSITE" id="PS50206"/>
    </source>
</evidence>
<dbReference type="NCBIfam" id="NF001138">
    <property type="entry name" value="PRK00143.1"/>
    <property type="match status" value="1"/>
</dbReference>
<dbReference type="SUPFAM" id="SSF52402">
    <property type="entry name" value="Adenine nucleotide alpha hydrolases-like"/>
    <property type="match status" value="1"/>
</dbReference>
<feature type="binding site" evidence="11">
    <location>
        <position position="35"/>
    </location>
    <ligand>
        <name>ATP</name>
        <dbReference type="ChEBI" id="CHEBI:30616"/>
    </ligand>
</feature>
<name>A0A7C4PKN1_9CHLR</name>
<dbReference type="GO" id="GO:0005524">
    <property type="term" value="F:ATP binding"/>
    <property type="evidence" value="ECO:0007669"/>
    <property type="project" value="UniProtKB-KW"/>
</dbReference>